<dbReference type="GO" id="GO:0005737">
    <property type="term" value="C:cytoplasm"/>
    <property type="evidence" value="ECO:0007669"/>
    <property type="project" value="TreeGrafter"/>
</dbReference>
<dbReference type="EMBL" id="BLLK01000045">
    <property type="protein sequence ID" value="GFH51255.1"/>
    <property type="molecule type" value="Genomic_DNA"/>
</dbReference>
<dbReference type="GO" id="GO:0005634">
    <property type="term" value="C:nucleus"/>
    <property type="evidence" value="ECO:0007669"/>
    <property type="project" value="TreeGrafter"/>
</dbReference>
<dbReference type="SMART" id="SM00558">
    <property type="entry name" value="JmjC"/>
    <property type="match status" value="1"/>
</dbReference>
<sequence length="507" mass="58319">MEEIATTNSDHVEDLPEEHPLTLKASIRNSLDKLLVAKILSKGEVGIIKMNQSFKVPSLTDKVHSIIESARSVKYRRQESKDVFWARRESVTDDLNKIDRVVIQAKASEQEYFYTDYNKYDSKVLRMTSAEFKQRYLHLHIPCIIQNIRIPIAEKWIKEARISNIPGAEAKSFKINTDWFIENIGGDTEVPIRVNQEGYTAGRATECTTSKMTMKKWIQRNQNPSPNPSEYLKDWHLQSLFQHLYKDPILFDDILNPFLLDHEGGDYRFVYWGGKKSSTPIHSDVLNSHSWSYNVIGSKRWTFYRNDSHSGDDNSIVQIDQCQGEMMFVPSTWRHSVLNLEEAISINHNWITICSIDCIFDCLLEEMMAIEEEMQAWDILKSSNQSELSRVRENMLRGCIGMDISTYCALAISCFVKSISSVLKDENDEMHWFNFARSVIVINNILETATSEKSKGTLEDGMGDDSQEGNVFIDPEIKLSKPLCNRKDSSEALKYNAVDFSKCLLQN</sequence>
<organism evidence="2 3">
    <name type="scientific">Chaetoceros tenuissimus</name>
    <dbReference type="NCBI Taxonomy" id="426638"/>
    <lineage>
        <taxon>Eukaryota</taxon>
        <taxon>Sar</taxon>
        <taxon>Stramenopiles</taxon>
        <taxon>Ochrophyta</taxon>
        <taxon>Bacillariophyta</taxon>
        <taxon>Coscinodiscophyceae</taxon>
        <taxon>Chaetocerotophycidae</taxon>
        <taxon>Chaetocerotales</taxon>
        <taxon>Chaetocerotaceae</taxon>
        <taxon>Chaetoceros</taxon>
    </lineage>
</organism>
<dbReference type="InterPro" id="IPR050910">
    <property type="entry name" value="JMJD6_ArgDemeth/LysHydrox"/>
</dbReference>
<feature type="domain" description="JmjC" evidence="1">
    <location>
        <begin position="236"/>
        <end position="367"/>
    </location>
</feature>
<protein>
    <recommendedName>
        <fullName evidence="1">JmjC domain-containing protein</fullName>
    </recommendedName>
</protein>
<dbReference type="GO" id="GO:0016706">
    <property type="term" value="F:2-oxoglutarate-dependent dioxygenase activity"/>
    <property type="evidence" value="ECO:0007669"/>
    <property type="project" value="TreeGrafter"/>
</dbReference>
<dbReference type="PANTHER" id="PTHR12480:SF6">
    <property type="entry name" value="2-OXOGLUTARATE AND IRON-DEPENDENT OXYGENASE JMJD4"/>
    <property type="match status" value="1"/>
</dbReference>
<dbReference type="PROSITE" id="PS51184">
    <property type="entry name" value="JMJC"/>
    <property type="match status" value="1"/>
</dbReference>
<dbReference type="SUPFAM" id="SSF51197">
    <property type="entry name" value="Clavaminate synthase-like"/>
    <property type="match status" value="1"/>
</dbReference>
<reference evidence="2 3" key="1">
    <citation type="journal article" date="2021" name="Sci. Rep.">
        <title>The genome of the diatom Chaetoceros tenuissimus carries an ancient integrated fragment of an extant virus.</title>
        <authorList>
            <person name="Hongo Y."/>
            <person name="Kimura K."/>
            <person name="Takaki Y."/>
            <person name="Yoshida Y."/>
            <person name="Baba S."/>
            <person name="Kobayashi G."/>
            <person name="Nagasaki K."/>
            <person name="Hano T."/>
            <person name="Tomaru Y."/>
        </authorList>
    </citation>
    <scope>NUCLEOTIDE SEQUENCE [LARGE SCALE GENOMIC DNA]</scope>
    <source>
        <strain evidence="2 3">NIES-3715</strain>
    </source>
</reference>
<dbReference type="GO" id="GO:0045905">
    <property type="term" value="P:positive regulation of translational termination"/>
    <property type="evidence" value="ECO:0007669"/>
    <property type="project" value="TreeGrafter"/>
</dbReference>
<proteinExistence type="predicted"/>
<dbReference type="PANTHER" id="PTHR12480">
    <property type="entry name" value="ARGININE DEMETHYLASE AND LYSYL-HYDROXYLASE JMJD"/>
    <property type="match status" value="1"/>
</dbReference>
<dbReference type="Pfam" id="PF02373">
    <property type="entry name" value="JmjC"/>
    <property type="match status" value="1"/>
</dbReference>
<comment type="caution">
    <text evidence="2">The sequence shown here is derived from an EMBL/GenBank/DDBJ whole genome shotgun (WGS) entry which is preliminary data.</text>
</comment>
<evidence type="ECO:0000259" key="1">
    <source>
        <dbReference type="PROSITE" id="PS51184"/>
    </source>
</evidence>
<evidence type="ECO:0000313" key="2">
    <source>
        <dbReference type="EMBL" id="GFH51255.1"/>
    </source>
</evidence>
<dbReference type="InterPro" id="IPR003347">
    <property type="entry name" value="JmjC_dom"/>
</dbReference>
<name>A0AAD3CUP3_9STRA</name>
<keyword evidence="3" id="KW-1185">Reference proteome</keyword>
<gene>
    <name evidence="2" type="ORF">CTEN210_07731</name>
</gene>
<dbReference type="Proteomes" id="UP001054902">
    <property type="component" value="Unassembled WGS sequence"/>
</dbReference>
<evidence type="ECO:0000313" key="3">
    <source>
        <dbReference type="Proteomes" id="UP001054902"/>
    </source>
</evidence>
<dbReference type="Gene3D" id="2.60.120.650">
    <property type="entry name" value="Cupin"/>
    <property type="match status" value="1"/>
</dbReference>
<dbReference type="GO" id="GO:0043565">
    <property type="term" value="F:sequence-specific DNA binding"/>
    <property type="evidence" value="ECO:0007669"/>
    <property type="project" value="TreeGrafter"/>
</dbReference>
<accession>A0AAD3CUP3</accession>
<dbReference type="AlphaFoldDB" id="A0AAD3CUP3"/>